<dbReference type="EMBL" id="JBHSJE010000017">
    <property type="protein sequence ID" value="MFC4983448.1"/>
    <property type="molecule type" value="Genomic_DNA"/>
</dbReference>
<reference evidence="2" key="1">
    <citation type="journal article" date="2019" name="Int. J. Syst. Evol. Microbiol.">
        <title>The Global Catalogue of Microorganisms (GCM) 10K type strain sequencing project: providing services to taxonomists for standard genome sequencing and annotation.</title>
        <authorList>
            <consortium name="The Broad Institute Genomics Platform"/>
            <consortium name="The Broad Institute Genome Sequencing Center for Infectious Disease"/>
            <person name="Wu L."/>
            <person name="Ma J."/>
        </authorList>
    </citation>
    <scope>NUCLEOTIDE SEQUENCE [LARGE SCALE GENOMIC DNA]</scope>
    <source>
        <strain evidence="2">ICMP 257</strain>
    </source>
</reference>
<evidence type="ECO:0000313" key="1">
    <source>
        <dbReference type="EMBL" id="MFC4983448.1"/>
    </source>
</evidence>
<dbReference type="RefSeq" id="WP_157841759.1">
    <property type="nucleotide sequence ID" value="NZ_JBHSJE010000017.1"/>
</dbReference>
<protein>
    <submittedName>
        <fullName evidence="1">Uncharacterized protein</fullName>
    </submittedName>
</protein>
<comment type="caution">
    <text evidence="1">The sequence shown here is derived from an EMBL/GenBank/DDBJ whole genome shotgun (WGS) entry which is preliminary data.</text>
</comment>
<organism evidence="1 2">
    <name type="scientific">Streptomyces atroolivaceus</name>
    <dbReference type="NCBI Taxonomy" id="66869"/>
    <lineage>
        <taxon>Bacteria</taxon>
        <taxon>Bacillati</taxon>
        <taxon>Actinomycetota</taxon>
        <taxon>Actinomycetes</taxon>
        <taxon>Kitasatosporales</taxon>
        <taxon>Streptomycetaceae</taxon>
        <taxon>Streptomyces</taxon>
    </lineage>
</organism>
<dbReference type="Proteomes" id="UP001595908">
    <property type="component" value="Unassembled WGS sequence"/>
</dbReference>
<evidence type="ECO:0000313" key="2">
    <source>
        <dbReference type="Proteomes" id="UP001595908"/>
    </source>
</evidence>
<gene>
    <name evidence="1" type="ORF">ACFPL4_34815</name>
</gene>
<name>A0ABV9VIQ1_STRAZ</name>
<proteinExistence type="predicted"/>
<dbReference type="GeneID" id="31237326"/>
<sequence>MDMGVLTEDDYASVHRASRGLAARYGMVTLNAMMEAWQALVQDVEEGLDAELVWEYANMLRCRGWLAEAWPVFTERIRAARQAELDALDARFRLATVPLRGQADNARWHSRRPRLIVGDTLPELPGSWVL</sequence>
<accession>A0ABV9VIQ1</accession>
<keyword evidence="2" id="KW-1185">Reference proteome</keyword>